<dbReference type="Pfam" id="PF00106">
    <property type="entry name" value="adh_short"/>
    <property type="match status" value="1"/>
</dbReference>
<dbReference type="InterPro" id="IPR052184">
    <property type="entry name" value="SDR_enzymes"/>
</dbReference>
<evidence type="ECO:0000313" key="7">
    <source>
        <dbReference type="Proteomes" id="UP000191408"/>
    </source>
</evidence>
<dbReference type="PRINTS" id="PR00081">
    <property type="entry name" value="GDHRDH"/>
</dbReference>
<proteinExistence type="predicted"/>
<dbReference type="EMBL" id="MDYM01000015">
    <property type="protein sequence ID" value="OQD61818.1"/>
    <property type="molecule type" value="Genomic_DNA"/>
</dbReference>
<comment type="caution">
    <text evidence="6">The sequence shown here is derived from an EMBL/GenBank/DDBJ whole genome shotgun (WGS) entry which is preliminary data.</text>
</comment>
<evidence type="ECO:0000256" key="4">
    <source>
        <dbReference type="ARBA" id="ARBA00023242"/>
    </source>
</evidence>
<name>A0A1V6NAS8_PENPO</name>
<evidence type="ECO:0000256" key="1">
    <source>
        <dbReference type="ARBA" id="ARBA00023015"/>
    </source>
</evidence>
<keyword evidence="2" id="KW-0238">DNA-binding</keyword>
<evidence type="ECO:0000313" key="6">
    <source>
        <dbReference type="EMBL" id="OQD61818.1"/>
    </source>
</evidence>
<evidence type="ECO:0000256" key="5">
    <source>
        <dbReference type="SAM" id="MobiDB-lite"/>
    </source>
</evidence>
<dbReference type="Gene3D" id="4.10.240.10">
    <property type="entry name" value="Zn(2)-C6 fungal-type DNA-binding domain"/>
    <property type="match status" value="1"/>
</dbReference>
<dbReference type="PANTHER" id="PTHR45458">
    <property type="entry name" value="SHORT-CHAIN DEHYDROGENASE/REDUCTASE SDR"/>
    <property type="match status" value="1"/>
</dbReference>
<dbReference type="SUPFAM" id="SSF51735">
    <property type="entry name" value="NAD(P)-binding Rossmann-fold domains"/>
    <property type="match status" value="1"/>
</dbReference>
<dbReference type="GO" id="GO:0000981">
    <property type="term" value="F:DNA-binding transcription factor activity, RNA polymerase II-specific"/>
    <property type="evidence" value="ECO:0007669"/>
    <property type="project" value="InterPro"/>
</dbReference>
<feature type="compositionally biased region" description="Basic and acidic residues" evidence="5">
    <location>
        <begin position="424"/>
        <end position="435"/>
    </location>
</feature>
<feature type="region of interest" description="Disordered" evidence="5">
    <location>
        <begin position="413"/>
        <end position="451"/>
    </location>
</feature>
<dbReference type="PANTHER" id="PTHR45458:SF3">
    <property type="entry name" value="CHAIN DEHYDROGENASE (ATSC), PUTATIVE-RELATED"/>
    <property type="match status" value="1"/>
</dbReference>
<dbReference type="CDD" id="cd05325">
    <property type="entry name" value="carb_red_sniffer_like_SDR_c"/>
    <property type="match status" value="1"/>
</dbReference>
<evidence type="ECO:0000256" key="3">
    <source>
        <dbReference type="ARBA" id="ARBA00023163"/>
    </source>
</evidence>
<dbReference type="InterPro" id="IPR036864">
    <property type="entry name" value="Zn2-C6_fun-type_DNA-bd_sf"/>
</dbReference>
<evidence type="ECO:0000256" key="2">
    <source>
        <dbReference type="ARBA" id="ARBA00023125"/>
    </source>
</evidence>
<reference evidence="7" key="1">
    <citation type="journal article" date="2017" name="Nat. Microbiol.">
        <title>Global analysis of biosynthetic gene clusters reveals vast potential of secondary metabolite production in Penicillium species.</title>
        <authorList>
            <person name="Nielsen J.C."/>
            <person name="Grijseels S."/>
            <person name="Prigent S."/>
            <person name="Ji B."/>
            <person name="Dainat J."/>
            <person name="Nielsen K.F."/>
            <person name="Frisvad J.C."/>
            <person name="Workman M."/>
            <person name="Nielsen J."/>
        </authorList>
    </citation>
    <scope>NUCLEOTIDE SEQUENCE [LARGE SCALE GENOMIC DNA]</scope>
    <source>
        <strain evidence="7">IBT 4502</strain>
    </source>
</reference>
<keyword evidence="4" id="KW-0539">Nucleus</keyword>
<dbReference type="Gene3D" id="3.40.50.720">
    <property type="entry name" value="NAD(P)-binding Rossmann-like Domain"/>
    <property type="match status" value="1"/>
</dbReference>
<evidence type="ECO:0008006" key="8">
    <source>
        <dbReference type="Google" id="ProtNLM"/>
    </source>
</evidence>
<keyword evidence="3" id="KW-0804">Transcription</keyword>
<keyword evidence="7" id="KW-1185">Reference proteome</keyword>
<sequence>MSSYAITGASKGIGREFVRQLAADTTNTVLAIVRDPESPEISELASNHLNVHVIKGDVTDPKSILEAASAAAAITGGKLDVLIHNSNAVDMATMSFNPTQIPFDAQATRAIFDLPFSTAIYGGIWTTNAFLPLIEKGIQKKIVHISSAMADLDVIKKSGVSYAVAYSVAKAGMNVQVAKYAAELAPRGIKVLALSPGWVDTWEGEKPPQVVQGLEVMLKQFQAVEPKLKGQIQPEESLTKYARMFFFKHPAQEPRTWTRTGKQGGPGTQSLARRTKVTFSVRIMSCLNSLTPILYTLALQDEFQEQGLQVVVRIHSIELDPETRSPASGLEWTSHPRNPARTQAMAKRRQNHSCEQCKKSKKACDGYLRNSGNVVFMEAELLNLGIQDGMVSPCSYCIRTNKICGLNPHWGQGHRPTDGQGFSRSEHIGLDDERRRDKRQRTQPPENETEAAVTPICMVTCQNSSKESLHAPLPENSVAGWDALSTPVVPHSIGHSTLVGTFAGYENCSHPGDSGQVNGIAVSDNKHVDQTKYNGLDNLMDLEMGNSASGDSHYSDFNSQSLMPDTSQTSLYNPNPAYSISSASEERAESELWRWDKKRKDFSNSPDYFVIPLSLFGAGHIAMENSNRLLISESLLQIYHDVLENNLSCWLAEDTCPYKMRQRWHEHLPIHQSPVLGGQITPEWGVSWSNRMYHRIKQLDRSARLTKLIHLTASENQAASKALELSIMTFATQWAQGGRRWDGHWLVNRHEDEGLHDEFGQTLHRSVWECANQALQDVSQVECFRVVFAELIFGLIQKPLSNNYSHARTEERQSTADQNNSLKSSTLSRVMKIIDRGGPPVFMERGARKIHVLKHRFKARQTGFQGSFHNHSTKIEEQVSREFSTEETRTVGLLYWLAIMFDTVSSSMNERPVVVSDEECQHEAAQKAVRNHIQSPISSSRWELDLYAQEDTEKALALRWPCPYEVVTRAVSRSAAVKVLLFRYISYLQNSLRNAECKQVVEEIIQRTICVYRYWAKTHGALFRDLMRHYDSVPPRIKSWFPCIGIPWHLGSLMLADLIEFVDINRLGCNDAMIERQNTCMVMKIRKENSIDMADLAAVLTPRPLGRMGLNQLPGFHFAVNESPLLTEPWTVLLVRAFSKASIFHLKETEKLQKYQRFIFDHESKALQASVTRLENCVTALRFLGAKSEMAEAISIVLSESLNKCRTPI</sequence>
<accession>A0A1V6NAS8</accession>
<feature type="region of interest" description="Disordered" evidence="5">
    <location>
        <begin position="323"/>
        <end position="343"/>
    </location>
</feature>
<protein>
    <recommendedName>
        <fullName evidence="8">Zn(2)-C6 fungal-type domain-containing protein</fullName>
    </recommendedName>
</protein>
<dbReference type="InterPro" id="IPR036291">
    <property type="entry name" value="NAD(P)-bd_dom_sf"/>
</dbReference>
<dbReference type="InterPro" id="IPR001138">
    <property type="entry name" value="Zn2Cys6_DnaBD"/>
</dbReference>
<dbReference type="GO" id="GO:0008270">
    <property type="term" value="F:zinc ion binding"/>
    <property type="evidence" value="ECO:0007669"/>
    <property type="project" value="InterPro"/>
</dbReference>
<gene>
    <name evidence="6" type="ORF">PENPOL_c015G05489</name>
</gene>
<dbReference type="Proteomes" id="UP000191408">
    <property type="component" value="Unassembled WGS sequence"/>
</dbReference>
<dbReference type="OrthoDB" id="5958943at2759"/>
<dbReference type="CDD" id="cd00067">
    <property type="entry name" value="GAL4"/>
    <property type="match status" value="1"/>
</dbReference>
<keyword evidence="1" id="KW-0805">Transcription regulation</keyword>
<dbReference type="InterPro" id="IPR002347">
    <property type="entry name" value="SDR_fam"/>
</dbReference>
<dbReference type="GO" id="GO:0003677">
    <property type="term" value="F:DNA binding"/>
    <property type="evidence" value="ECO:0007669"/>
    <property type="project" value="UniProtKB-KW"/>
</dbReference>
<dbReference type="GO" id="GO:0016616">
    <property type="term" value="F:oxidoreductase activity, acting on the CH-OH group of donors, NAD or NADP as acceptor"/>
    <property type="evidence" value="ECO:0007669"/>
    <property type="project" value="TreeGrafter"/>
</dbReference>
<dbReference type="AlphaFoldDB" id="A0A1V6NAS8"/>
<organism evidence="6 7">
    <name type="scientific">Penicillium polonicum</name>
    <dbReference type="NCBI Taxonomy" id="60169"/>
    <lineage>
        <taxon>Eukaryota</taxon>
        <taxon>Fungi</taxon>
        <taxon>Dikarya</taxon>
        <taxon>Ascomycota</taxon>
        <taxon>Pezizomycotina</taxon>
        <taxon>Eurotiomycetes</taxon>
        <taxon>Eurotiomycetidae</taxon>
        <taxon>Eurotiales</taxon>
        <taxon>Aspergillaceae</taxon>
        <taxon>Penicillium</taxon>
    </lineage>
</organism>